<protein>
    <submittedName>
        <fullName evidence="4">SDR family oxidoreductase</fullName>
        <ecNumber evidence="4">1.-.-.-</ecNumber>
    </submittedName>
</protein>
<dbReference type="EMBL" id="JAUHJR010000012">
    <property type="protein sequence ID" value="MDN4163446.1"/>
    <property type="molecule type" value="Genomic_DNA"/>
</dbReference>
<dbReference type="InterPro" id="IPR020904">
    <property type="entry name" value="Sc_DH/Rdtase_CS"/>
</dbReference>
<evidence type="ECO:0000256" key="3">
    <source>
        <dbReference type="RuleBase" id="RU000363"/>
    </source>
</evidence>
<sequence>MAPDDRFAGSQAVVTGGGSGIGAALVRALVDAGAHVVVADLDEVAAQRVADEVVRRAGVTGTARAVRLDVTDAAAVQAAVDEVVSRAGRIDLLFNNAGITFGGETEDLTLAHWDAIIDVNIRGVVHGVAAAYPHMVRQGAGGAAWGGHIVNTASMGGLMAAGLITSYVTTKHAVVGLSLALRTEAAAKGVGVTALCPAAVETPILEKGHLGRFHGRDYYLKGQGVRRPLDPDVLAAEALAAVAADRPLLVTPRPARVAWRVGRAAPAFANRAATRFVAKQRRLQARRARKQGAAA</sequence>
<dbReference type="Pfam" id="PF00106">
    <property type="entry name" value="adh_short"/>
    <property type="match status" value="1"/>
</dbReference>
<dbReference type="Gene3D" id="3.40.50.720">
    <property type="entry name" value="NAD(P)-binding Rossmann-like Domain"/>
    <property type="match status" value="1"/>
</dbReference>
<dbReference type="SUPFAM" id="SSF51735">
    <property type="entry name" value="NAD(P)-binding Rossmann-fold domains"/>
    <property type="match status" value="1"/>
</dbReference>
<comment type="caution">
    <text evidence="4">The sequence shown here is derived from an EMBL/GenBank/DDBJ whole genome shotgun (WGS) entry which is preliminary data.</text>
</comment>
<accession>A0ABT8F061</accession>
<keyword evidence="2 4" id="KW-0560">Oxidoreductase</keyword>
<dbReference type="Proteomes" id="UP001168537">
    <property type="component" value="Unassembled WGS sequence"/>
</dbReference>
<dbReference type="PANTHER" id="PTHR44196:SF1">
    <property type="entry name" value="DEHYDROGENASE_REDUCTASE SDR FAMILY MEMBER 7B"/>
    <property type="match status" value="1"/>
</dbReference>
<evidence type="ECO:0000256" key="2">
    <source>
        <dbReference type="ARBA" id="ARBA00023002"/>
    </source>
</evidence>
<keyword evidence="5" id="KW-1185">Reference proteome</keyword>
<name>A0ABT8F061_9ACTN</name>
<dbReference type="GO" id="GO:0016491">
    <property type="term" value="F:oxidoreductase activity"/>
    <property type="evidence" value="ECO:0007669"/>
    <property type="project" value="UniProtKB-KW"/>
</dbReference>
<evidence type="ECO:0000313" key="5">
    <source>
        <dbReference type="Proteomes" id="UP001168537"/>
    </source>
</evidence>
<evidence type="ECO:0000256" key="1">
    <source>
        <dbReference type="ARBA" id="ARBA00006484"/>
    </source>
</evidence>
<dbReference type="EC" id="1.-.-.-" evidence="4"/>
<dbReference type="PANTHER" id="PTHR44196">
    <property type="entry name" value="DEHYDROGENASE/REDUCTASE SDR FAMILY MEMBER 7B"/>
    <property type="match status" value="1"/>
</dbReference>
<proteinExistence type="inferred from homology"/>
<dbReference type="PRINTS" id="PR00080">
    <property type="entry name" value="SDRFAMILY"/>
</dbReference>
<dbReference type="PROSITE" id="PS00061">
    <property type="entry name" value="ADH_SHORT"/>
    <property type="match status" value="1"/>
</dbReference>
<evidence type="ECO:0000313" key="4">
    <source>
        <dbReference type="EMBL" id="MDN4163446.1"/>
    </source>
</evidence>
<dbReference type="PRINTS" id="PR00081">
    <property type="entry name" value="GDHRDH"/>
</dbReference>
<dbReference type="InterPro" id="IPR036291">
    <property type="entry name" value="NAD(P)-bd_dom_sf"/>
</dbReference>
<dbReference type="InterPro" id="IPR002347">
    <property type="entry name" value="SDR_fam"/>
</dbReference>
<dbReference type="CDD" id="cd05233">
    <property type="entry name" value="SDR_c"/>
    <property type="match status" value="1"/>
</dbReference>
<gene>
    <name evidence="4" type="ORF">QWY29_18905</name>
</gene>
<organism evidence="4 5">
    <name type="scientific">Nocardioides abyssi</name>
    <dbReference type="NCBI Taxonomy" id="3058370"/>
    <lineage>
        <taxon>Bacteria</taxon>
        <taxon>Bacillati</taxon>
        <taxon>Actinomycetota</taxon>
        <taxon>Actinomycetes</taxon>
        <taxon>Propionibacteriales</taxon>
        <taxon>Nocardioidaceae</taxon>
        <taxon>Nocardioides</taxon>
    </lineage>
</organism>
<dbReference type="RefSeq" id="WP_300962759.1">
    <property type="nucleotide sequence ID" value="NZ_JAUHJR010000012.1"/>
</dbReference>
<comment type="similarity">
    <text evidence="1 3">Belongs to the short-chain dehydrogenases/reductases (SDR) family.</text>
</comment>
<reference evidence="4" key="1">
    <citation type="submission" date="2023-06" db="EMBL/GenBank/DDBJ databases">
        <title>Draft genome sequence of Nocardioides sp. SOB72.</title>
        <authorList>
            <person name="Zhang G."/>
        </authorList>
    </citation>
    <scope>NUCLEOTIDE SEQUENCE</scope>
    <source>
        <strain evidence="4">SOB72</strain>
    </source>
</reference>